<evidence type="ECO:0000313" key="3">
    <source>
        <dbReference type="Proteomes" id="UP000257127"/>
    </source>
</evidence>
<comment type="caution">
    <text evidence="2">The sequence shown here is derived from an EMBL/GenBank/DDBJ whole genome shotgun (WGS) entry which is preliminary data.</text>
</comment>
<feature type="transmembrane region" description="Helical" evidence="1">
    <location>
        <begin position="20"/>
        <end position="45"/>
    </location>
</feature>
<feature type="transmembrane region" description="Helical" evidence="1">
    <location>
        <begin position="51"/>
        <end position="70"/>
    </location>
</feature>
<name>A0A3E1F1E6_9FLAO</name>
<proteinExistence type="predicted"/>
<keyword evidence="1" id="KW-0472">Membrane</keyword>
<protein>
    <recommendedName>
        <fullName evidence="4">DUF304 domain-containing protein</fullName>
    </recommendedName>
</protein>
<organism evidence="2 3">
    <name type="scientific">Brumimicrobium aurantiacum</name>
    <dbReference type="NCBI Taxonomy" id="1737063"/>
    <lineage>
        <taxon>Bacteria</taxon>
        <taxon>Pseudomonadati</taxon>
        <taxon>Bacteroidota</taxon>
        <taxon>Flavobacteriia</taxon>
        <taxon>Flavobacteriales</taxon>
        <taxon>Crocinitomicaceae</taxon>
        <taxon>Brumimicrobium</taxon>
    </lineage>
</organism>
<keyword evidence="1" id="KW-0812">Transmembrane</keyword>
<reference evidence="2 3" key="1">
    <citation type="submission" date="2018-08" db="EMBL/GenBank/DDBJ databases">
        <title>The draft genome squence of Brumimicrobium sp. N62.</title>
        <authorList>
            <person name="Du Z.-J."/>
            <person name="Luo H.-R."/>
        </authorList>
    </citation>
    <scope>NUCLEOTIDE SEQUENCE [LARGE SCALE GENOMIC DNA]</scope>
    <source>
        <strain evidence="2 3">N62</strain>
    </source>
</reference>
<accession>A0A3E1F1E6</accession>
<keyword evidence="1" id="KW-1133">Transmembrane helix</keyword>
<keyword evidence="3" id="KW-1185">Reference proteome</keyword>
<sequence>MEQYQFDDNKVILKVKQSPILVRVFMFTFAFLFFLMPLTGIFVYMSFGNRFHIGFLFGLFFFGIMGFYLLRIAFWNTYGREIISFQHNNISYIADYGWFKDGEKQKEINELNMFSLRQIGYEEEQKGTLVIGNTDPILCVTKMPIEELKGLIDQLNNKENIA</sequence>
<dbReference type="AlphaFoldDB" id="A0A3E1F1E6"/>
<dbReference type="EMBL" id="QURB01000001">
    <property type="protein sequence ID" value="RFC55547.1"/>
    <property type="molecule type" value="Genomic_DNA"/>
</dbReference>
<dbReference type="RefSeq" id="WP_116879383.1">
    <property type="nucleotide sequence ID" value="NZ_QURB01000001.1"/>
</dbReference>
<evidence type="ECO:0000256" key="1">
    <source>
        <dbReference type="SAM" id="Phobius"/>
    </source>
</evidence>
<evidence type="ECO:0000313" key="2">
    <source>
        <dbReference type="EMBL" id="RFC55547.1"/>
    </source>
</evidence>
<dbReference type="Proteomes" id="UP000257127">
    <property type="component" value="Unassembled WGS sequence"/>
</dbReference>
<dbReference type="OrthoDB" id="1376449at2"/>
<evidence type="ECO:0008006" key="4">
    <source>
        <dbReference type="Google" id="ProtNLM"/>
    </source>
</evidence>
<gene>
    <name evidence="2" type="ORF">DXU93_01040</name>
</gene>